<feature type="domain" description="Connexin cysteine-rich" evidence="8">
    <location>
        <begin position="270"/>
        <end position="339"/>
    </location>
</feature>
<dbReference type="GO" id="GO:0005922">
    <property type="term" value="C:connexin complex"/>
    <property type="evidence" value="ECO:0007669"/>
    <property type="project" value="InterPro"/>
</dbReference>
<organism evidence="9 10">
    <name type="scientific">Podarcis muralis</name>
    <name type="common">Wall lizard</name>
    <name type="synonym">Lacerta muralis</name>
    <dbReference type="NCBI Taxonomy" id="64176"/>
    <lineage>
        <taxon>Eukaryota</taxon>
        <taxon>Metazoa</taxon>
        <taxon>Chordata</taxon>
        <taxon>Craniata</taxon>
        <taxon>Vertebrata</taxon>
        <taxon>Euteleostomi</taxon>
        <taxon>Lepidosauria</taxon>
        <taxon>Squamata</taxon>
        <taxon>Bifurcata</taxon>
        <taxon>Unidentata</taxon>
        <taxon>Episquamata</taxon>
        <taxon>Laterata</taxon>
        <taxon>Lacertibaenia</taxon>
        <taxon>Lacertidae</taxon>
        <taxon>Podarcis</taxon>
    </lineage>
</organism>
<dbReference type="InterPro" id="IPR013092">
    <property type="entry name" value="Connexin_N"/>
</dbReference>
<dbReference type="InterPro" id="IPR019570">
    <property type="entry name" value="Connexin_CCC"/>
</dbReference>
<dbReference type="Ensembl" id="ENSPMRT00000002215.1">
    <property type="protein sequence ID" value="ENSPMRP00000002080.1"/>
    <property type="gene ID" value="ENSPMRG00000001528.1"/>
</dbReference>
<dbReference type="AlphaFoldDB" id="A0A670HS79"/>
<evidence type="ECO:0000256" key="7">
    <source>
        <dbReference type="SAM" id="Phobius"/>
    </source>
</evidence>
<evidence type="ECO:0000259" key="8">
    <source>
        <dbReference type="SMART" id="SM01089"/>
    </source>
</evidence>
<protein>
    <submittedName>
        <fullName evidence="9">Gap junction protein epsilon 1</fullName>
    </submittedName>
</protein>
<sequence length="350" mass="38295">MAHRLAGISSSSISGGSPAGEGCPNRSLWDLFRGHERSLSCPSGIGELAVDESVLRDARFLIDSSGSPGRAEATRWAAGSSGLDGCQAGSPFSCLPLSLPLRLAPSGRGIAAPGALRSGRSAFPLQDDRDAPPRTVAAEQQAGAWMGPPNNATPGLRLLRPPTVVGQFHTLFFGSVRMFFLGVLGFAVYGNEALHFSCEPDKRDINLFCYNQFRPITPPVFWALQLVTVLVPGAIFHLYAACKSITQEDILQRPAYTVFYILSVLLRIILEVVAFWLQSQLFGFQVNPLYRCDAGALDKKFNITRCMVPEHFEKTIFLIAMYTFTVITIMLCIAEIFEILCRRLGFLNSQ</sequence>
<dbReference type="GO" id="GO:0007267">
    <property type="term" value="P:cell-cell signaling"/>
    <property type="evidence" value="ECO:0007669"/>
    <property type="project" value="TreeGrafter"/>
</dbReference>
<dbReference type="GO" id="GO:0005243">
    <property type="term" value="F:gap junction channel activity"/>
    <property type="evidence" value="ECO:0007669"/>
    <property type="project" value="TreeGrafter"/>
</dbReference>
<gene>
    <name evidence="9" type="primary">GJE1</name>
</gene>
<keyword evidence="5 7" id="KW-0472">Membrane</keyword>
<dbReference type="Pfam" id="PF00029">
    <property type="entry name" value="Connexin"/>
    <property type="match status" value="2"/>
</dbReference>
<dbReference type="Proteomes" id="UP000472272">
    <property type="component" value="Chromosome 3"/>
</dbReference>
<keyword evidence="3 7" id="KW-0812">Transmembrane</keyword>
<evidence type="ECO:0000256" key="1">
    <source>
        <dbReference type="ARBA" id="ARBA00004651"/>
    </source>
</evidence>
<dbReference type="Gene3D" id="1.20.1440.80">
    <property type="entry name" value="Gap junction channel protein cysteine-rich domain"/>
    <property type="match status" value="1"/>
</dbReference>
<dbReference type="PANTHER" id="PTHR11984">
    <property type="entry name" value="CONNEXIN"/>
    <property type="match status" value="1"/>
</dbReference>
<evidence type="ECO:0000256" key="5">
    <source>
        <dbReference type="ARBA" id="ARBA00023136"/>
    </source>
</evidence>
<feature type="transmembrane region" description="Helical" evidence="7">
    <location>
        <begin position="316"/>
        <end position="337"/>
    </location>
</feature>
<dbReference type="InterPro" id="IPR038359">
    <property type="entry name" value="Connexin_N_sf"/>
</dbReference>
<feature type="transmembrane region" description="Helical" evidence="7">
    <location>
        <begin position="168"/>
        <end position="189"/>
    </location>
</feature>
<dbReference type="PRINTS" id="PR00206">
    <property type="entry name" value="CONNEXIN"/>
</dbReference>
<evidence type="ECO:0000313" key="9">
    <source>
        <dbReference type="Ensembl" id="ENSPMRP00000002080.1"/>
    </source>
</evidence>
<keyword evidence="2" id="KW-1003">Cell membrane</keyword>
<keyword evidence="10" id="KW-1185">Reference proteome</keyword>
<reference evidence="9" key="2">
    <citation type="submission" date="2025-08" db="UniProtKB">
        <authorList>
            <consortium name="Ensembl"/>
        </authorList>
    </citation>
    <scope>IDENTIFICATION</scope>
</reference>
<evidence type="ECO:0000256" key="4">
    <source>
        <dbReference type="ARBA" id="ARBA00022989"/>
    </source>
</evidence>
<accession>A0A670HS79</accession>
<feature type="transmembrane region" description="Helical" evidence="7">
    <location>
        <begin position="220"/>
        <end position="242"/>
    </location>
</feature>
<name>A0A670HS79_PODMU</name>
<evidence type="ECO:0000256" key="3">
    <source>
        <dbReference type="ARBA" id="ARBA00022692"/>
    </source>
</evidence>
<dbReference type="SMART" id="SM01089">
    <property type="entry name" value="Connexin_CCC"/>
    <property type="match status" value="1"/>
</dbReference>
<feature type="transmembrane region" description="Helical" evidence="7">
    <location>
        <begin position="254"/>
        <end position="277"/>
    </location>
</feature>
<evidence type="ECO:0000256" key="6">
    <source>
        <dbReference type="SAM" id="MobiDB-lite"/>
    </source>
</evidence>
<feature type="region of interest" description="Disordered" evidence="6">
    <location>
        <begin position="1"/>
        <end position="21"/>
    </location>
</feature>
<dbReference type="GeneTree" id="ENSGT01150000286949"/>
<feature type="compositionally biased region" description="Low complexity" evidence="6">
    <location>
        <begin position="7"/>
        <end position="16"/>
    </location>
</feature>
<dbReference type="InterPro" id="IPR000500">
    <property type="entry name" value="Connexin"/>
</dbReference>
<reference evidence="9 10" key="1">
    <citation type="journal article" date="2019" name="Proc. Natl. Acad. Sci. U.S.A.">
        <title>Regulatory changes in pterin and carotenoid genes underlie balanced color polymorphisms in the wall lizard.</title>
        <authorList>
            <person name="Andrade P."/>
            <person name="Pinho C."/>
            <person name="Perez I de Lanuza G."/>
            <person name="Afonso S."/>
            <person name="Brejcha J."/>
            <person name="Rubin C.J."/>
            <person name="Wallerman O."/>
            <person name="Pereira P."/>
            <person name="Sabatino S.J."/>
            <person name="Bellati A."/>
            <person name="Pellitteri-Rosa D."/>
            <person name="Bosakova Z."/>
            <person name="Bunikis I."/>
            <person name="Carretero M.A."/>
            <person name="Feiner N."/>
            <person name="Marsik P."/>
            <person name="Pauperio F."/>
            <person name="Salvi D."/>
            <person name="Soler L."/>
            <person name="While G.M."/>
            <person name="Uller T."/>
            <person name="Font E."/>
            <person name="Andersson L."/>
            <person name="Carneiro M."/>
        </authorList>
    </citation>
    <scope>NUCLEOTIDE SEQUENCE</scope>
</reference>
<reference evidence="9" key="3">
    <citation type="submission" date="2025-09" db="UniProtKB">
        <authorList>
            <consortium name="Ensembl"/>
        </authorList>
    </citation>
    <scope>IDENTIFICATION</scope>
</reference>
<comment type="subcellular location">
    <subcellularLocation>
        <location evidence="1">Cell membrane</location>
        <topology evidence="1">Multi-pass membrane protein</topology>
    </subcellularLocation>
</comment>
<keyword evidence="4 7" id="KW-1133">Transmembrane helix</keyword>
<evidence type="ECO:0000256" key="2">
    <source>
        <dbReference type="ARBA" id="ARBA00022475"/>
    </source>
</evidence>
<evidence type="ECO:0000313" key="10">
    <source>
        <dbReference type="Proteomes" id="UP000472272"/>
    </source>
</evidence>
<proteinExistence type="predicted"/>
<dbReference type="PANTHER" id="PTHR11984:SF1">
    <property type="entry name" value="GAP JUNCTION EPSILON-1 PROTEIN-RELATED"/>
    <property type="match status" value="1"/>
</dbReference>